<proteinExistence type="predicted"/>
<dbReference type="AlphaFoldDB" id="A0A8X6U3J4"/>
<comment type="caution">
    <text evidence="1">The sequence shown here is derived from an EMBL/GenBank/DDBJ whole genome shotgun (WGS) entry which is preliminary data.</text>
</comment>
<keyword evidence="2" id="KW-1185">Reference proteome</keyword>
<evidence type="ECO:0000313" key="2">
    <source>
        <dbReference type="Proteomes" id="UP000887013"/>
    </source>
</evidence>
<feature type="non-terminal residue" evidence="1">
    <location>
        <position position="38"/>
    </location>
</feature>
<dbReference type="EMBL" id="BMAW01069958">
    <property type="protein sequence ID" value="GFT71270.1"/>
    <property type="molecule type" value="Genomic_DNA"/>
</dbReference>
<organism evidence="1 2">
    <name type="scientific">Nephila pilipes</name>
    <name type="common">Giant wood spider</name>
    <name type="synonym">Nephila maculata</name>
    <dbReference type="NCBI Taxonomy" id="299642"/>
    <lineage>
        <taxon>Eukaryota</taxon>
        <taxon>Metazoa</taxon>
        <taxon>Ecdysozoa</taxon>
        <taxon>Arthropoda</taxon>
        <taxon>Chelicerata</taxon>
        <taxon>Arachnida</taxon>
        <taxon>Araneae</taxon>
        <taxon>Araneomorphae</taxon>
        <taxon>Entelegynae</taxon>
        <taxon>Araneoidea</taxon>
        <taxon>Nephilidae</taxon>
        <taxon>Nephila</taxon>
    </lineage>
</organism>
<accession>A0A8X6U3J4</accession>
<sequence>MIRKFEETGYTRDQFRSGHHPVSVEIVAKLHYAIGDGH</sequence>
<name>A0A8X6U3J4_NEPPI</name>
<dbReference type="Proteomes" id="UP000887013">
    <property type="component" value="Unassembled WGS sequence"/>
</dbReference>
<evidence type="ECO:0000313" key="1">
    <source>
        <dbReference type="EMBL" id="GFT71270.1"/>
    </source>
</evidence>
<gene>
    <name evidence="1" type="ORF">NPIL_616311</name>
</gene>
<protein>
    <submittedName>
        <fullName evidence="1">Uncharacterized protein</fullName>
    </submittedName>
</protein>
<reference evidence="1" key="1">
    <citation type="submission" date="2020-08" db="EMBL/GenBank/DDBJ databases">
        <title>Multicomponent nature underlies the extraordinary mechanical properties of spider dragline silk.</title>
        <authorList>
            <person name="Kono N."/>
            <person name="Nakamura H."/>
            <person name="Mori M."/>
            <person name="Yoshida Y."/>
            <person name="Ohtoshi R."/>
            <person name="Malay A.D."/>
            <person name="Moran D.A.P."/>
            <person name="Tomita M."/>
            <person name="Numata K."/>
            <person name="Arakawa K."/>
        </authorList>
    </citation>
    <scope>NUCLEOTIDE SEQUENCE</scope>
</reference>